<feature type="repeat" description="TPR" evidence="3">
    <location>
        <begin position="609"/>
        <end position="642"/>
    </location>
</feature>
<dbReference type="eggNOG" id="KOG1840">
    <property type="taxonomic scope" value="Eukaryota"/>
</dbReference>
<dbReference type="SMART" id="SM00028">
    <property type="entry name" value="TPR"/>
    <property type="match status" value="8"/>
</dbReference>
<proteinExistence type="predicted"/>
<evidence type="ECO:0000256" key="4">
    <source>
        <dbReference type="SAM" id="MobiDB-lite"/>
    </source>
</evidence>
<dbReference type="PROSITE" id="PS50005">
    <property type="entry name" value="TPR"/>
    <property type="match status" value="7"/>
</dbReference>
<dbReference type="PANTHER" id="PTHR45641:SF1">
    <property type="entry name" value="AAA+ ATPASE DOMAIN-CONTAINING PROTEIN"/>
    <property type="match status" value="1"/>
</dbReference>
<accession>A9UU23</accession>
<dbReference type="InterPro" id="IPR019734">
    <property type="entry name" value="TPR_rpt"/>
</dbReference>
<evidence type="ECO:0000256" key="1">
    <source>
        <dbReference type="ARBA" id="ARBA00022737"/>
    </source>
</evidence>
<protein>
    <recommendedName>
        <fullName evidence="7">Mbre TPR repeat protein</fullName>
    </recommendedName>
</protein>
<dbReference type="KEGG" id="mbr:MONBRDRAFT_36252"/>
<feature type="repeat" description="TPR" evidence="3">
    <location>
        <begin position="421"/>
        <end position="454"/>
    </location>
</feature>
<dbReference type="RefSeq" id="XP_001743769.1">
    <property type="nucleotide sequence ID" value="XM_001743717.1"/>
</dbReference>
<feature type="repeat" description="TPR" evidence="3">
    <location>
        <begin position="567"/>
        <end position="600"/>
    </location>
</feature>
<evidence type="ECO:0000313" key="6">
    <source>
        <dbReference type="Proteomes" id="UP000001357"/>
    </source>
</evidence>
<dbReference type="Proteomes" id="UP000001357">
    <property type="component" value="Unassembled WGS sequence"/>
</dbReference>
<dbReference type="STRING" id="81824.A9UU23"/>
<evidence type="ECO:0000256" key="2">
    <source>
        <dbReference type="ARBA" id="ARBA00022803"/>
    </source>
</evidence>
<dbReference type="EMBL" id="CH991545">
    <property type="protein sequence ID" value="EDQ91347.1"/>
    <property type="molecule type" value="Genomic_DNA"/>
</dbReference>
<dbReference type="AlphaFoldDB" id="A9UU23"/>
<feature type="non-terminal residue" evidence="5">
    <location>
        <position position="663"/>
    </location>
</feature>
<reference evidence="5 6" key="1">
    <citation type="journal article" date="2008" name="Nature">
        <title>The genome of the choanoflagellate Monosiga brevicollis and the origin of metazoans.</title>
        <authorList>
            <consortium name="JGI Sequencing"/>
            <person name="King N."/>
            <person name="Westbrook M.J."/>
            <person name="Young S.L."/>
            <person name="Kuo A."/>
            <person name="Abedin M."/>
            <person name="Chapman J."/>
            <person name="Fairclough S."/>
            <person name="Hellsten U."/>
            <person name="Isogai Y."/>
            <person name="Letunic I."/>
            <person name="Marr M."/>
            <person name="Pincus D."/>
            <person name="Putnam N."/>
            <person name="Rokas A."/>
            <person name="Wright K.J."/>
            <person name="Zuzow R."/>
            <person name="Dirks W."/>
            <person name="Good M."/>
            <person name="Goodstein D."/>
            <person name="Lemons D."/>
            <person name="Li W."/>
            <person name="Lyons J.B."/>
            <person name="Morris A."/>
            <person name="Nichols S."/>
            <person name="Richter D.J."/>
            <person name="Salamov A."/>
            <person name="Bork P."/>
            <person name="Lim W.A."/>
            <person name="Manning G."/>
            <person name="Miller W.T."/>
            <person name="McGinnis W."/>
            <person name="Shapiro H."/>
            <person name="Tjian R."/>
            <person name="Grigoriev I.V."/>
            <person name="Rokhsar D."/>
        </authorList>
    </citation>
    <scope>NUCLEOTIDE SEQUENCE [LARGE SCALE GENOMIC DNA]</scope>
    <source>
        <strain evidence="6">MX1 / ATCC 50154</strain>
    </source>
</reference>
<feature type="repeat" description="TPR" evidence="3">
    <location>
        <begin position="291"/>
        <end position="324"/>
    </location>
</feature>
<dbReference type="Pfam" id="PF13424">
    <property type="entry name" value="TPR_12"/>
    <property type="match status" value="5"/>
</dbReference>
<dbReference type="PROSITE" id="PS50293">
    <property type="entry name" value="TPR_REGION"/>
    <property type="match status" value="5"/>
</dbReference>
<keyword evidence="2 3" id="KW-0802">TPR repeat</keyword>
<dbReference type="PRINTS" id="PR00381">
    <property type="entry name" value="KINESINLIGHT"/>
</dbReference>
<dbReference type="PANTHER" id="PTHR45641">
    <property type="entry name" value="TETRATRICOPEPTIDE REPEAT PROTEIN (AFU_ORTHOLOGUE AFUA_6G03870)"/>
    <property type="match status" value="1"/>
</dbReference>
<feature type="region of interest" description="Disordered" evidence="4">
    <location>
        <begin position="1"/>
        <end position="21"/>
    </location>
</feature>
<dbReference type="SUPFAM" id="SSF48452">
    <property type="entry name" value="TPR-like"/>
    <property type="match status" value="2"/>
</dbReference>
<evidence type="ECO:0000313" key="5">
    <source>
        <dbReference type="EMBL" id="EDQ91347.1"/>
    </source>
</evidence>
<feature type="repeat" description="TPR" evidence="3">
    <location>
        <begin position="505"/>
        <end position="538"/>
    </location>
</feature>
<keyword evidence="1" id="KW-0677">Repeat</keyword>
<feature type="repeat" description="TPR" evidence="3">
    <location>
        <begin position="379"/>
        <end position="412"/>
    </location>
</feature>
<organism evidence="5 6">
    <name type="scientific">Monosiga brevicollis</name>
    <name type="common">Choanoflagellate</name>
    <dbReference type="NCBI Taxonomy" id="81824"/>
    <lineage>
        <taxon>Eukaryota</taxon>
        <taxon>Choanoflagellata</taxon>
        <taxon>Craspedida</taxon>
        <taxon>Salpingoecidae</taxon>
        <taxon>Monosiga</taxon>
    </lineage>
</organism>
<sequence length="663" mass="74131">MGCCQSRTRGDPPKKREPSPRIDAKADLSAGSERALLGVSAAFLQALETQLRQQFGDEFDKLTTSEICTRYVMPLTKARACAWVDLLLEDPAQRPHLAPATVFVSHAWKYSFATTLATVLYHERTEVPGAYYWLDLVPNNQHAAVDLPYEWWCNTFQENIKEIGRVLLVMSPWRDPVPMTRAWCLFEMMHALNGQVQLDIRLPEAEVDGFVDALAEDSDAVMDMLVRVQAEKAEAFKASDRAMIFQTVEATLGFTELNARIKAELRGWCLEQALVAARAREVEDGEGAGFASFCMQIGKVLREFGEYEQALEYYGKALKIRLATLGEAHPDTATTYNNMALCLQQPGPNQGQYEQALEYYGKALKIQLATLGEAHPDTATTYDNMASVYDSQGQYEQALEYYGKALKIQLAALGEAHPATATTYNNMAGVYYNQGQYEQALEYYGKALKIQLATLGEEHPDTATTYNNMASVYENQGQYEQALEYYGKALKIRLATLGEAHPDTATTFNNMAFVYYKQGQYEQALEYYGKALKIHLATLGEAHPHTATTYNNMAIVYKTRASAPLTGTTFNNMAFVYYKQGQHEQALEYYGKALTIQLATVGEAHPHTGITYNNMAIVYKTQGQYEQALEYYGKALKIKLATLGEAHPSTRRVQSEICELTGA</sequence>
<evidence type="ECO:0008006" key="7">
    <source>
        <dbReference type="Google" id="ProtNLM"/>
    </source>
</evidence>
<name>A9UU23_MONBE</name>
<dbReference type="InParanoid" id="A9UU23"/>
<gene>
    <name evidence="5" type="ORF">MONBRDRAFT_36252</name>
</gene>
<dbReference type="GeneID" id="5888939"/>
<keyword evidence="6" id="KW-1185">Reference proteome</keyword>
<dbReference type="InterPro" id="IPR011990">
    <property type="entry name" value="TPR-like_helical_dom_sf"/>
</dbReference>
<dbReference type="Gene3D" id="1.25.40.10">
    <property type="entry name" value="Tetratricopeptide repeat domain"/>
    <property type="match status" value="4"/>
</dbReference>
<feature type="repeat" description="TPR" evidence="3">
    <location>
        <begin position="463"/>
        <end position="496"/>
    </location>
</feature>
<feature type="compositionally biased region" description="Basic and acidic residues" evidence="4">
    <location>
        <begin position="8"/>
        <end position="21"/>
    </location>
</feature>
<dbReference type="OMA" id="SHENTVI"/>
<evidence type="ECO:0000256" key="3">
    <source>
        <dbReference type="PROSITE-ProRule" id="PRU00339"/>
    </source>
</evidence>